<gene>
    <name evidence="2" type="ORF">SAMN05444484_1068</name>
</gene>
<dbReference type="Proteomes" id="UP000184028">
    <property type="component" value="Unassembled WGS sequence"/>
</dbReference>
<keyword evidence="1" id="KW-0472">Membrane</keyword>
<keyword evidence="1" id="KW-1133">Transmembrane helix</keyword>
<dbReference type="AlphaFoldDB" id="A0A1M7IRH0"/>
<keyword evidence="3" id="KW-1185">Reference proteome</keyword>
<proteinExistence type="predicted"/>
<dbReference type="EMBL" id="FRBT01000006">
    <property type="protein sequence ID" value="SHM42957.1"/>
    <property type="molecule type" value="Genomic_DNA"/>
</dbReference>
<evidence type="ECO:0000256" key="1">
    <source>
        <dbReference type="SAM" id="Phobius"/>
    </source>
</evidence>
<evidence type="ECO:0000313" key="2">
    <source>
        <dbReference type="EMBL" id="SHM42957.1"/>
    </source>
</evidence>
<evidence type="ECO:0000313" key="3">
    <source>
        <dbReference type="Proteomes" id="UP000184028"/>
    </source>
</evidence>
<reference evidence="3" key="1">
    <citation type="submission" date="2016-11" db="EMBL/GenBank/DDBJ databases">
        <authorList>
            <person name="Varghese N."/>
            <person name="Submissions S."/>
        </authorList>
    </citation>
    <scope>NUCLEOTIDE SEQUENCE [LARGE SCALE GENOMIC DNA]</scope>
    <source>
        <strain evidence="3">DSM 24724</strain>
    </source>
</reference>
<feature type="transmembrane region" description="Helical" evidence="1">
    <location>
        <begin position="105"/>
        <end position="123"/>
    </location>
</feature>
<feature type="transmembrane region" description="Helical" evidence="1">
    <location>
        <begin position="12"/>
        <end position="33"/>
    </location>
</feature>
<name>A0A1M7IRH0_9FLAO</name>
<accession>A0A1M7IRH0</accession>
<feature type="transmembrane region" description="Helical" evidence="1">
    <location>
        <begin position="74"/>
        <end position="93"/>
    </location>
</feature>
<feature type="transmembrane region" description="Helical" evidence="1">
    <location>
        <begin position="39"/>
        <end position="62"/>
    </location>
</feature>
<keyword evidence="1" id="KW-0812">Transmembrane</keyword>
<protein>
    <submittedName>
        <fullName evidence="2">Uncharacterized protein</fullName>
    </submittedName>
</protein>
<sequence length="128" mass="15153">MLEKLKMFFDKSFYFWQITKILFIIIFSCAIYGETKSRPLVVIIAISLFFGLFIFSMIYSLLLTNQNPKVLKLAHFYSSIFSILFGFFLSYSMLTLLSGRWYENVGFQIVPLWIILFGIREFLINNDH</sequence>
<organism evidence="2 3">
    <name type="scientific">Flavobacterium chilense</name>
    <dbReference type="NCBI Taxonomy" id="946677"/>
    <lineage>
        <taxon>Bacteria</taxon>
        <taxon>Pseudomonadati</taxon>
        <taxon>Bacteroidota</taxon>
        <taxon>Flavobacteriia</taxon>
        <taxon>Flavobacteriales</taxon>
        <taxon>Flavobacteriaceae</taxon>
        <taxon>Flavobacterium</taxon>
    </lineage>
</organism>